<accession>A0ABR4ZZT5</accession>
<gene>
    <name evidence="1" type="ORF">SD71_19840</name>
</gene>
<evidence type="ECO:0000313" key="1">
    <source>
        <dbReference type="EMBL" id="KIL34306.1"/>
    </source>
</evidence>
<sequence>MNRFEQQVDVLKSVEGFCYSVCVHLLNEEAIAAKAAKAALLDLYRDKQFWTLEASEREKAVQRKAVSRAVEQLKSR</sequence>
<dbReference type="Proteomes" id="UP000054526">
    <property type="component" value="Unassembled WGS sequence"/>
</dbReference>
<evidence type="ECO:0000313" key="2">
    <source>
        <dbReference type="Proteomes" id="UP000054526"/>
    </source>
</evidence>
<reference evidence="1 2" key="1">
    <citation type="submission" date="2014-12" db="EMBL/GenBank/DDBJ databases">
        <title>Draft genome sequence of Cohnella kolymensis strain B-2846.</title>
        <authorList>
            <person name="Karlyshev A.V."/>
            <person name="Kudryashova E.B."/>
        </authorList>
    </citation>
    <scope>NUCLEOTIDE SEQUENCE [LARGE SCALE GENOMIC DNA]</scope>
    <source>
        <strain evidence="1 2">VKM B-2846</strain>
    </source>
</reference>
<name>A0ABR4ZZT5_9BACL</name>
<keyword evidence="2" id="KW-1185">Reference proteome</keyword>
<protein>
    <submittedName>
        <fullName evidence="1">Uncharacterized protein</fullName>
    </submittedName>
</protein>
<proteinExistence type="predicted"/>
<dbReference type="EMBL" id="JXAL01000033">
    <property type="protein sequence ID" value="KIL34306.1"/>
    <property type="molecule type" value="Genomic_DNA"/>
</dbReference>
<organism evidence="1 2">
    <name type="scientific">Cohnella kolymensis</name>
    <dbReference type="NCBI Taxonomy" id="1590652"/>
    <lineage>
        <taxon>Bacteria</taxon>
        <taxon>Bacillati</taxon>
        <taxon>Bacillota</taxon>
        <taxon>Bacilli</taxon>
        <taxon>Bacillales</taxon>
        <taxon>Paenibacillaceae</taxon>
        <taxon>Cohnella</taxon>
    </lineage>
</organism>
<dbReference type="RefSeq" id="WP_041067193.1">
    <property type="nucleotide sequence ID" value="NZ_JXAL01000033.1"/>
</dbReference>
<comment type="caution">
    <text evidence="1">The sequence shown here is derived from an EMBL/GenBank/DDBJ whole genome shotgun (WGS) entry which is preliminary data.</text>
</comment>